<dbReference type="EMBL" id="BDIP01006915">
    <property type="protein sequence ID" value="GIQ90946.1"/>
    <property type="molecule type" value="Genomic_DNA"/>
</dbReference>
<name>A0A9K3D8N4_9EUKA</name>
<evidence type="ECO:0000256" key="1">
    <source>
        <dbReference type="SAM" id="MobiDB-lite"/>
    </source>
</evidence>
<sequence>MSLSERQRQREMEREREREREEKRQAAIIDATDRYLAMRPNREITEKKHD</sequence>
<comment type="caution">
    <text evidence="2">The sequence shown here is derived from an EMBL/GenBank/DDBJ whole genome shotgun (WGS) entry which is preliminary data.</text>
</comment>
<feature type="compositionally biased region" description="Basic and acidic residues" evidence="1">
    <location>
        <begin position="1"/>
        <end position="25"/>
    </location>
</feature>
<gene>
    <name evidence="2" type="ORF">KIPB_013958</name>
</gene>
<reference evidence="2 3" key="1">
    <citation type="journal article" date="2018" name="PLoS ONE">
        <title>The draft genome of Kipferlia bialata reveals reductive genome evolution in fornicate parasites.</title>
        <authorList>
            <person name="Tanifuji G."/>
            <person name="Takabayashi S."/>
            <person name="Kume K."/>
            <person name="Takagi M."/>
            <person name="Nakayama T."/>
            <person name="Kamikawa R."/>
            <person name="Inagaki Y."/>
            <person name="Hashimoto T."/>
        </authorList>
    </citation>
    <scope>NUCLEOTIDE SEQUENCE [LARGE SCALE GENOMIC DNA]</scope>
    <source>
        <strain evidence="2">NY0173</strain>
    </source>
</reference>
<dbReference type="AlphaFoldDB" id="A0A9K3D8N4"/>
<feature type="non-terminal residue" evidence="2">
    <location>
        <position position="50"/>
    </location>
</feature>
<organism evidence="2 3">
    <name type="scientific">Kipferlia bialata</name>
    <dbReference type="NCBI Taxonomy" id="797122"/>
    <lineage>
        <taxon>Eukaryota</taxon>
        <taxon>Metamonada</taxon>
        <taxon>Carpediemonas-like organisms</taxon>
        <taxon>Kipferlia</taxon>
    </lineage>
</organism>
<evidence type="ECO:0000313" key="2">
    <source>
        <dbReference type="EMBL" id="GIQ90946.1"/>
    </source>
</evidence>
<proteinExistence type="predicted"/>
<feature type="region of interest" description="Disordered" evidence="1">
    <location>
        <begin position="1"/>
        <end position="28"/>
    </location>
</feature>
<accession>A0A9K3D8N4</accession>
<evidence type="ECO:0000313" key="3">
    <source>
        <dbReference type="Proteomes" id="UP000265618"/>
    </source>
</evidence>
<keyword evidence="3" id="KW-1185">Reference proteome</keyword>
<dbReference type="Proteomes" id="UP000265618">
    <property type="component" value="Unassembled WGS sequence"/>
</dbReference>
<protein>
    <submittedName>
        <fullName evidence="2">Uncharacterized protein</fullName>
    </submittedName>
</protein>